<name>A0A3P7NUV3_DIBLA</name>
<keyword evidence="3" id="KW-1185">Reference proteome</keyword>
<dbReference type="EMBL" id="UYRU01054468">
    <property type="protein sequence ID" value="VDN12669.1"/>
    <property type="molecule type" value="Genomic_DNA"/>
</dbReference>
<protein>
    <submittedName>
        <fullName evidence="2">Uncharacterized protein</fullName>
    </submittedName>
</protein>
<proteinExistence type="predicted"/>
<accession>A0A3P7NUV3</accession>
<organism evidence="2 3">
    <name type="scientific">Dibothriocephalus latus</name>
    <name type="common">Fish tapeworm</name>
    <name type="synonym">Diphyllobothrium latum</name>
    <dbReference type="NCBI Taxonomy" id="60516"/>
    <lineage>
        <taxon>Eukaryota</taxon>
        <taxon>Metazoa</taxon>
        <taxon>Spiralia</taxon>
        <taxon>Lophotrochozoa</taxon>
        <taxon>Platyhelminthes</taxon>
        <taxon>Cestoda</taxon>
        <taxon>Eucestoda</taxon>
        <taxon>Diphyllobothriidea</taxon>
        <taxon>Diphyllobothriidae</taxon>
        <taxon>Dibothriocephalus</taxon>
    </lineage>
</organism>
<sequence length="135" mass="15751">MEKRKSLAATLQTTLAKNNELETEKAAFAARIKSLEEENNRLMSYVVRQSKVAEEALAEEKSHGESQEAELKSLRSLNAEKQQCLEEHRLQNESLVLLNREFRNRVNVRLRFFLADNFCVTYMHELILPSKVLWE</sequence>
<keyword evidence="1" id="KW-0175">Coiled coil</keyword>
<evidence type="ECO:0000313" key="3">
    <source>
        <dbReference type="Proteomes" id="UP000281553"/>
    </source>
</evidence>
<gene>
    <name evidence="2" type="ORF">DILT_LOCUS8500</name>
</gene>
<feature type="coiled-coil region" evidence="1">
    <location>
        <begin position="4"/>
        <end position="38"/>
    </location>
</feature>
<dbReference type="OrthoDB" id="79871at2759"/>
<reference evidence="2 3" key="1">
    <citation type="submission" date="2018-11" db="EMBL/GenBank/DDBJ databases">
        <authorList>
            <consortium name="Pathogen Informatics"/>
        </authorList>
    </citation>
    <scope>NUCLEOTIDE SEQUENCE [LARGE SCALE GENOMIC DNA]</scope>
</reference>
<dbReference type="Proteomes" id="UP000281553">
    <property type="component" value="Unassembled WGS sequence"/>
</dbReference>
<dbReference type="AlphaFoldDB" id="A0A3P7NUV3"/>
<evidence type="ECO:0000313" key="2">
    <source>
        <dbReference type="EMBL" id="VDN12669.1"/>
    </source>
</evidence>
<evidence type="ECO:0000256" key="1">
    <source>
        <dbReference type="SAM" id="Coils"/>
    </source>
</evidence>